<dbReference type="Pfam" id="PF10592">
    <property type="entry name" value="AIPR"/>
    <property type="match status" value="1"/>
</dbReference>
<evidence type="ECO:0000313" key="2">
    <source>
        <dbReference type="EMBL" id="RDJ12256.1"/>
    </source>
</evidence>
<accession>A0A370KR48</accession>
<dbReference type="AlphaFoldDB" id="A0A370KR48"/>
<dbReference type="EMBL" id="NAAC01000011">
    <property type="protein sequence ID" value="RDJ12256.1"/>
    <property type="molecule type" value="Genomic_DNA"/>
</dbReference>
<proteinExistence type="predicted"/>
<name>A0A370KR48_9HYPH</name>
<evidence type="ECO:0000259" key="1">
    <source>
        <dbReference type="Pfam" id="PF10592"/>
    </source>
</evidence>
<feature type="domain" description="Abortive phage infection protein C-terminal" evidence="1">
    <location>
        <begin position="2"/>
        <end position="221"/>
    </location>
</feature>
<dbReference type="OrthoDB" id="9806213at2"/>
<organism evidence="2 3">
    <name type="scientific">Rhizobium grahamii</name>
    <dbReference type="NCBI Taxonomy" id="1120045"/>
    <lineage>
        <taxon>Bacteria</taxon>
        <taxon>Pseudomonadati</taxon>
        <taxon>Pseudomonadota</taxon>
        <taxon>Alphaproteobacteria</taxon>
        <taxon>Hyphomicrobiales</taxon>
        <taxon>Rhizobiaceae</taxon>
        <taxon>Rhizobium/Agrobacterium group</taxon>
        <taxon>Rhizobium</taxon>
    </lineage>
</organism>
<comment type="caution">
    <text evidence="2">The sequence shown here is derived from an EMBL/GenBank/DDBJ whole genome shotgun (WGS) entry which is preliminary data.</text>
</comment>
<sequence>MTILASRATLNGDTVTIENPQIVNGLQTSTQIARHLHSQLDDKRSVMVKIVSSEDEETRDKIIKATNSQNPIQPATLRATDKVQRDIEEALKAIGLYYDRRKNYYKNEGKPADKIVSIPLMAQALMTIILSSPDTARARPSSLIKDGSVYSSIFSESHPINLYTNAALLIQHVDRVLKSRSELKARDRSNLRFYTLLWLVASSTRKTHPKAEDIAKLDARKIDDGEIEAAIDEVWKLYDALGASDQAAKGSDLRKGIVEALATKIVAEHKVDATVE</sequence>
<protein>
    <recommendedName>
        <fullName evidence="1">Abortive phage infection protein C-terminal domain-containing protein</fullName>
    </recommendedName>
</protein>
<dbReference type="Proteomes" id="UP000254939">
    <property type="component" value="Unassembled WGS sequence"/>
</dbReference>
<evidence type="ECO:0000313" key="3">
    <source>
        <dbReference type="Proteomes" id="UP000254939"/>
    </source>
</evidence>
<reference evidence="2 3" key="1">
    <citation type="submission" date="2017-03" db="EMBL/GenBank/DDBJ databases">
        <title>Genome analysis of Rhizobial strains effectives or ineffectives for nitrogen fixation isolated from bean seeds.</title>
        <authorList>
            <person name="Peralta H."/>
            <person name="Aguilar-Vera A."/>
            <person name="Mora Y."/>
            <person name="Vargas-Lagunas C."/>
            <person name="Girard L."/>
            <person name="Mora J."/>
        </authorList>
    </citation>
    <scope>NUCLEOTIDE SEQUENCE [LARGE SCALE GENOMIC DNA]</scope>
    <source>
        <strain evidence="2 3">CCGM3</strain>
    </source>
</reference>
<gene>
    <name evidence="2" type="ORF">B5K06_10945</name>
</gene>
<dbReference type="InterPro" id="IPR018891">
    <property type="entry name" value="AIPR_C"/>
</dbReference>